<evidence type="ECO:0000256" key="1">
    <source>
        <dbReference type="SAM" id="Phobius"/>
    </source>
</evidence>
<reference evidence="2" key="1">
    <citation type="submission" date="2022-05" db="EMBL/GenBank/DDBJ databases">
        <title>The Musa troglodytarum L. genome provides insights into the mechanism of non-climacteric behaviour and enrichment of carotenoids.</title>
        <authorList>
            <person name="Wang J."/>
        </authorList>
    </citation>
    <scope>NUCLEOTIDE SEQUENCE</scope>
    <source>
        <tissue evidence="2">Leaf</tissue>
    </source>
</reference>
<organism evidence="2 3">
    <name type="scientific">Musa troglodytarum</name>
    <name type="common">fe'i banana</name>
    <dbReference type="NCBI Taxonomy" id="320322"/>
    <lineage>
        <taxon>Eukaryota</taxon>
        <taxon>Viridiplantae</taxon>
        <taxon>Streptophyta</taxon>
        <taxon>Embryophyta</taxon>
        <taxon>Tracheophyta</taxon>
        <taxon>Spermatophyta</taxon>
        <taxon>Magnoliopsida</taxon>
        <taxon>Liliopsida</taxon>
        <taxon>Zingiberales</taxon>
        <taxon>Musaceae</taxon>
        <taxon>Musa</taxon>
    </lineage>
</organism>
<accession>A0A9E7KNA1</accession>
<dbReference type="EMBL" id="CP097510">
    <property type="protein sequence ID" value="URE27533.1"/>
    <property type="molecule type" value="Genomic_DNA"/>
</dbReference>
<keyword evidence="1" id="KW-0812">Transmembrane</keyword>
<evidence type="ECO:0000313" key="3">
    <source>
        <dbReference type="Proteomes" id="UP001055439"/>
    </source>
</evidence>
<feature type="transmembrane region" description="Helical" evidence="1">
    <location>
        <begin position="108"/>
        <end position="130"/>
    </location>
</feature>
<dbReference type="AlphaFoldDB" id="A0A9E7KNA1"/>
<gene>
    <name evidence="2" type="ORF">MUK42_37261</name>
</gene>
<sequence>MLTHPIVRISNRLQSHPSHQSPAWEIRSSINSAVCLPLFLCGLAFSSHPSSLFDGRRNERGGGGIGVLERELRPAIRSSLENSPVSFPRSGRGFSVARLSIIPLTSRLGLRFLLDLASVVACSLTLRFFLAFSKGKRMRCG</sequence>
<evidence type="ECO:0000313" key="2">
    <source>
        <dbReference type="EMBL" id="URE27533.1"/>
    </source>
</evidence>
<keyword evidence="3" id="KW-1185">Reference proteome</keyword>
<keyword evidence="1" id="KW-0472">Membrane</keyword>
<proteinExistence type="predicted"/>
<protein>
    <submittedName>
        <fullName evidence="2">IQ calmodulin-binding motif</fullName>
    </submittedName>
</protein>
<name>A0A9E7KNA1_9LILI</name>
<dbReference type="OrthoDB" id="8182952at2759"/>
<dbReference type="Proteomes" id="UP001055439">
    <property type="component" value="Chromosome 8"/>
</dbReference>
<keyword evidence="1" id="KW-1133">Transmembrane helix</keyword>